<keyword evidence="3" id="KW-1185">Reference proteome</keyword>
<dbReference type="EMBL" id="QJSX01000015">
    <property type="protein sequence ID" value="PYE51076.1"/>
    <property type="molecule type" value="Genomic_DNA"/>
</dbReference>
<dbReference type="InterPro" id="IPR013096">
    <property type="entry name" value="Cupin_2"/>
</dbReference>
<dbReference type="OrthoDB" id="67828at2"/>
<organism evidence="2 3">
    <name type="scientific">Deinococcus yavapaiensis KR-236</name>
    <dbReference type="NCBI Taxonomy" id="694435"/>
    <lineage>
        <taxon>Bacteria</taxon>
        <taxon>Thermotogati</taxon>
        <taxon>Deinococcota</taxon>
        <taxon>Deinococci</taxon>
        <taxon>Deinococcales</taxon>
        <taxon>Deinococcaceae</taxon>
        <taxon>Deinococcus</taxon>
    </lineage>
</organism>
<dbReference type="AlphaFoldDB" id="A0A318S1G7"/>
<dbReference type="InterPro" id="IPR014710">
    <property type="entry name" value="RmlC-like_jellyroll"/>
</dbReference>
<keyword evidence="2" id="KW-0560">Oxidoreductase</keyword>
<evidence type="ECO:0000313" key="3">
    <source>
        <dbReference type="Proteomes" id="UP000248326"/>
    </source>
</evidence>
<accession>A0A318S1G7</accession>
<proteinExistence type="predicted"/>
<dbReference type="SUPFAM" id="SSF51182">
    <property type="entry name" value="RmlC-like cupins"/>
    <property type="match status" value="1"/>
</dbReference>
<reference evidence="2 3" key="1">
    <citation type="submission" date="2018-06" db="EMBL/GenBank/DDBJ databases">
        <title>Genomic Encyclopedia of Type Strains, Phase IV (KMG-IV): sequencing the most valuable type-strain genomes for metagenomic binning, comparative biology and taxonomic classification.</title>
        <authorList>
            <person name="Goeker M."/>
        </authorList>
    </citation>
    <scope>NUCLEOTIDE SEQUENCE [LARGE SCALE GENOMIC DNA]</scope>
    <source>
        <strain evidence="2 3">DSM 18048</strain>
    </source>
</reference>
<name>A0A318S1G7_9DEIO</name>
<evidence type="ECO:0000259" key="1">
    <source>
        <dbReference type="Pfam" id="PF07883"/>
    </source>
</evidence>
<evidence type="ECO:0000313" key="2">
    <source>
        <dbReference type="EMBL" id="PYE51076.1"/>
    </source>
</evidence>
<protein>
    <submittedName>
        <fullName evidence="2">Quercetin dioxygenase-like cupin family protein</fullName>
    </submittedName>
</protein>
<comment type="caution">
    <text evidence="2">The sequence shown here is derived from an EMBL/GenBank/DDBJ whole genome shotgun (WGS) entry which is preliminary data.</text>
</comment>
<dbReference type="InterPro" id="IPR053146">
    <property type="entry name" value="QDO-like"/>
</dbReference>
<sequence length="161" mass="18078">MKRLATLHPRSPTHEDPFDLHADRFRVLISGDDTHGRFATVEVRGRRSFELPVHVHTFEDELVVVLEGELDVRIDEETRRASVGDVVLLPCGVPHEVKLRSDTARLVVTYSPAGFERFLREVSRPASTSVDDAFDPGVPNVPLLVTVGEQYGVTFYPSREC</sequence>
<dbReference type="PANTHER" id="PTHR36440:SF1">
    <property type="entry name" value="PUTATIVE (AFU_ORTHOLOGUE AFUA_8G07350)-RELATED"/>
    <property type="match status" value="1"/>
</dbReference>
<gene>
    <name evidence="2" type="ORF">DES52_1155</name>
</gene>
<dbReference type="GO" id="GO:0051213">
    <property type="term" value="F:dioxygenase activity"/>
    <property type="evidence" value="ECO:0007669"/>
    <property type="project" value="UniProtKB-KW"/>
</dbReference>
<keyword evidence="2" id="KW-0223">Dioxygenase</keyword>
<feature type="domain" description="Cupin type-2" evidence="1">
    <location>
        <begin position="51"/>
        <end position="107"/>
    </location>
</feature>
<dbReference type="PANTHER" id="PTHR36440">
    <property type="entry name" value="PUTATIVE (AFU_ORTHOLOGUE AFUA_8G07350)-RELATED"/>
    <property type="match status" value="1"/>
</dbReference>
<dbReference type="RefSeq" id="WP_146237337.1">
    <property type="nucleotide sequence ID" value="NZ_QJSX01000015.1"/>
</dbReference>
<dbReference type="Gene3D" id="2.60.120.10">
    <property type="entry name" value="Jelly Rolls"/>
    <property type="match status" value="1"/>
</dbReference>
<dbReference type="InterPro" id="IPR011051">
    <property type="entry name" value="RmlC_Cupin_sf"/>
</dbReference>
<dbReference type="Proteomes" id="UP000248326">
    <property type="component" value="Unassembled WGS sequence"/>
</dbReference>
<dbReference type="Pfam" id="PF07883">
    <property type="entry name" value="Cupin_2"/>
    <property type="match status" value="1"/>
</dbReference>